<dbReference type="RefSeq" id="WP_274042597.1">
    <property type="nucleotide sequence ID" value="NZ_JANCPR020000073.1"/>
</dbReference>
<dbReference type="Pfam" id="PF11716">
    <property type="entry name" value="MDMPI_N"/>
    <property type="match status" value="1"/>
</dbReference>
<reference evidence="2 3" key="1">
    <citation type="submission" date="2023-05" db="EMBL/GenBank/DDBJ databases">
        <title>Streptantibioticus silvisoli sp. nov., acidotolerant actinomycetes 1 from pine litter.</title>
        <authorList>
            <person name="Swiecimska M."/>
            <person name="Golinska P."/>
            <person name="Sangal V."/>
            <person name="Wachnowicz B."/>
            <person name="Goodfellow M."/>
        </authorList>
    </citation>
    <scope>NUCLEOTIDE SEQUENCE [LARGE SCALE GENOMIC DNA]</scope>
    <source>
        <strain evidence="2 3">DSM 42109</strain>
    </source>
</reference>
<dbReference type="EMBL" id="JANCPR020000073">
    <property type="protein sequence ID" value="MDJ1138063.1"/>
    <property type="molecule type" value="Genomic_DNA"/>
</dbReference>
<dbReference type="Proteomes" id="UP001214441">
    <property type="component" value="Unassembled WGS sequence"/>
</dbReference>
<feature type="domain" description="Mycothiol-dependent maleylpyruvate isomerase metal-binding" evidence="1">
    <location>
        <begin position="19"/>
        <end position="131"/>
    </location>
</feature>
<dbReference type="SUPFAM" id="SSF109854">
    <property type="entry name" value="DinB/YfiT-like putative metalloenzymes"/>
    <property type="match status" value="1"/>
</dbReference>
<evidence type="ECO:0000313" key="2">
    <source>
        <dbReference type="EMBL" id="MDJ1138063.1"/>
    </source>
</evidence>
<accession>A0ABT7A9M0</accession>
<dbReference type="NCBIfam" id="TIGR03083">
    <property type="entry name" value="maleylpyruvate isomerase family mycothiol-dependent enzyme"/>
    <property type="match status" value="1"/>
</dbReference>
<sequence>MKPLDTARHMDATREVGARAWRRAENRLGDPVPACPEWRVRDVVHHLGNVASFVSACVEQGAGEPAFTDAGLPPDDRVIAWAAGEWDLALDRLATADPRAAAWNWSTQPHTVSFWPRCLTHEAFIHGWDLANALGEPMALPPDIAADGVDEVLAVHLAAGAHNGRRFDRTGRITVHSTDTDDRWLIELTPTTVHTRPAAPNEPCDAQLAATAAELYLDLWGRARLHLPPDQRRWADQLAAGGPAD</sequence>
<comment type="caution">
    <text evidence="2">The sequence shown here is derived from an EMBL/GenBank/DDBJ whole genome shotgun (WGS) entry which is preliminary data.</text>
</comment>
<proteinExistence type="predicted"/>
<dbReference type="Gene3D" id="1.20.120.450">
    <property type="entry name" value="dinb family like domain"/>
    <property type="match status" value="1"/>
</dbReference>
<organism evidence="2 3">
    <name type="scientific">Streptomyces iconiensis</name>
    <dbReference type="NCBI Taxonomy" id="1384038"/>
    <lineage>
        <taxon>Bacteria</taxon>
        <taxon>Bacillati</taxon>
        <taxon>Actinomycetota</taxon>
        <taxon>Actinomycetes</taxon>
        <taxon>Kitasatosporales</taxon>
        <taxon>Streptomycetaceae</taxon>
        <taxon>Streptomyces</taxon>
    </lineage>
</organism>
<protein>
    <submittedName>
        <fullName evidence="2">Maleylpyruvate isomerase family mycothiol-dependent enzyme</fullName>
    </submittedName>
</protein>
<evidence type="ECO:0000313" key="3">
    <source>
        <dbReference type="Proteomes" id="UP001214441"/>
    </source>
</evidence>
<keyword evidence="3" id="KW-1185">Reference proteome</keyword>
<dbReference type="InterPro" id="IPR017517">
    <property type="entry name" value="Maleyloyr_isom"/>
</dbReference>
<dbReference type="PANTHER" id="PTHR40758:SF1">
    <property type="entry name" value="CONSERVED PROTEIN"/>
    <property type="match status" value="1"/>
</dbReference>
<name>A0ABT7A9M0_9ACTN</name>
<dbReference type="PANTHER" id="PTHR40758">
    <property type="entry name" value="CONSERVED PROTEIN"/>
    <property type="match status" value="1"/>
</dbReference>
<dbReference type="GO" id="GO:0016853">
    <property type="term" value="F:isomerase activity"/>
    <property type="evidence" value="ECO:0007669"/>
    <property type="project" value="UniProtKB-KW"/>
</dbReference>
<dbReference type="InterPro" id="IPR034660">
    <property type="entry name" value="DinB/YfiT-like"/>
</dbReference>
<gene>
    <name evidence="2" type="ORF">NMN56_040125</name>
</gene>
<keyword evidence="2" id="KW-0413">Isomerase</keyword>
<dbReference type="InterPro" id="IPR024344">
    <property type="entry name" value="MDMPI_metal-binding"/>
</dbReference>
<evidence type="ECO:0000259" key="1">
    <source>
        <dbReference type="Pfam" id="PF11716"/>
    </source>
</evidence>